<gene>
    <name evidence="3" type="ordered locus">sce2593</name>
</gene>
<protein>
    <submittedName>
        <fullName evidence="3">Uncharacterized protein</fullName>
    </submittedName>
</protein>
<dbReference type="Proteomes" id="UP000002139">
    <property type="component" value="Chromosome"/>
</dbReference>
<name>A9G6Y0_SORC5</name>
<accession>A9G6Y0</accession>
<dbReference type="HOGENOM" id="CLU_2083314_0_0_7"/>
<feature type="region of interest" description="Disordered" evidence="1">
    <location>
        <begin position="1"/>
        <end position="22"/>
    </location>
</feature>
<reference evidence="3 4" key="1">
    <citation type="journal article" date="2007" name="Nat. Biotechnol.">
        <title>Complete genome sequence of the myxobacterium Sorangium cellulosum.</title>
        <authorList>
            <person name="Schneiker S."/>
            <person name="Perlova O."/>
            <person name="Kaiser O."/>
            <person name="Gerth K."/>
            <person name="Alici A."/>
            <person name="Altmeyer M.O."/>
            <person name="Bartels D."/>
            <person name="Bekel T."/>
            <person name="Beyer S."/>
            <person name="Bode E."/>
            <person name="Bode H.B."/>
            <person name="Bolten C.J."/>
            <person name="Choudhuri J.V."/>
            <person name="Doss S."/>
            <person name="Elnakady Y.A."/>
            <person name="Frank B."/>
            <person name="Gaigalat L."/>
            <person name="Goesmann A."/>
            <person name="Groeger C."/>
            <person name="Gross F."/>
            <person name="Jelsbak L."/>
            <person name="Jelsbak L."/>
            <person name="Kalinowski J."/>
            <person name="Kegler C."/>
            <person name="Knauber T."/>
            <person name="Konietzny S."/>
            <person name="Kopp M."/>
            <person name="Krause L."/>
            <person name="Krug D."/>
            <person name="Linke B."/>
            <person name="Mahmud T."/>
            <person name="Martinez-Arias R."/>
            <person name="McHardy A.C."/>
            <person name="Merai M."/>
            <person name="Meyer F."/>
            <person name="Mormann S."/>
            <person name="Munoz-Dorado J."/>
            <person name="Perez J."/>
            <person name="Pradella S."/>
            <person name="Rachid S."/>
            <person name="Raddatz G."/>
            <person name="Rosenau F."/>
            <person name="Rueckert C."/>
            <person name="Sasse F."/>
            <person name="Scharfe M."/>
            <person name="Schuster S.C."/>
            <person name="Suen G."/>
            <person name="Treuner-Lange A."/>
            <person name="Velicer G.J."/>
            <person name="Vorholter F.-J."/>
            <person name="Weissman K.J."/>
            <person name="Welch R.D."/>
            <person name="Wenzel S.C."/>
            <person name="Whitworth D.E."/>
            <person name="Wilhelm S."/>
            <person name="Wittmann C."/>
            <person name="Bloecker H."/>
            <person name="Puehler A."/>
            <person name="Mueller R."/>
        </authorList>
    </citation>
    <scope>NUCLEOTIDE SEQUENCE [LARGE SCALE GENOMIC DNA]</scope>
    <source>
        <strain evidence="4">So ce56</strain>
    </source>
</reference>
<sequence>MTPRTARSDRPHAGLAAGGGGRQACRCALRPALSDAARVAGLVHWPRNLPPLLAARAAGLRYALVVGKVLRQILVLLWKVARLVLWKWLKPRLMRFAMITAALVGVILLVVAVLGRL</sequence>
<dbReference type="BioCyc" id="SCEL448385:SCE_RS13320-MONOMER"/>
<feature type="transmembrane region" description="Helical" evidence="2">
    <location>
        <begin position="93"/>
        <end position="114"/>
    </location>
</feature>
<feature type="transmembrane region" description="Helical" evidence="2">
    <location>
        <begin position="60"/>
        <end position="81"/>
    </location>
</feature>
<evidence type="ECO:0000256" key="1">
    <source>
        <dbReference type="SAM" id="MobiDB-lite"/>
    </source>
</evidence>
<keyword evidence="2" id="KW-0472">Membrane</keyword>
<proteinExistence type="predicted"/>
<dbReference type="KEGG" id="scl:sce2593"/>
<feature type="compositionally biased region" description="Basic and acidic residues" evidence="1">
    <location>
        <begin position="1"/>
        <end position="12"/>
    </location>
</feature>
<evidence type="ECO:0000313" key="3">
    <source>
        <dbReference type="EMBL" id="CAN92752.1"/>
    </source>
</evidence>
<organism evidence="3 4">
    <name type="scientific">Sorangium cellulosum (strain So ce56)</name>
    <name type="common">Polyangium cellulosum (strain So ce56)</name>
    <dbReference type="NCBI Taxonomy" id="448385"/>
    <lineage>
        <taxon>Bacteria</taxon>
        <taxon>Pseudomonadati</taxon>
        <taxon>Myxococcota</taxon>
        <taxon>Polyangia</taxon>
        <taxon>Polyangiales</taxon>
        <taxon>Polyangiaceae</taxon>
        <taxon>Sorangium</taxon>
    </lineage>
</organism>
<keyword evidence="2" id="KW-1133">Transmembrane helix</keyword>
<keyword evidence="4" id="KW-1185">Reference proteome</keyword>
<dbReference type="EMBL" id="AM746676">
    <property type="protein sequence ID" value="CAN92752.1"/>
    <property type="molecule type" value="Genomic_DNA"/>
</dbReference>
<evidence type="ECO:0000256" key="2">
    <source>
        <dbReference type="SAM" id="Phobius"/>
    </source>
</evidence>
<evidence type="ECO:0000313" key="4">
    <source>
        <dbReference type="Proteomes" id="UP000002139"/>
    </source>
</evidence>
<keyword evidence="2" id="KW-0812">Transmembrane</keyword>
<dbReference type="STRING" id="448385.sce2593"/>
<dbReference type="AlphaFoldDB" id="A9G6Y0"/>